<organism evidence="1 2">
    <name type="scientific">Candidatus Daviesbacteria bacterium RIFCSPLOWO2_01_FULL_40_24</name>
    <dbReference type="NCBI Taxonomy" id="1797787"/>
    <lineage>
        <taxon>Bacteria</taxon>
        <taxon>Candidatus Daviesiibacteriota</taxon>
    </lineage>
</organism>
<gene>
    <name evidence="1" type="ORF">A3B49_00280</name>
</gene>
<proteinExistence type="predicted"/>
<comment type="caution">
    <text evidence="1">The sequence shown here is derived from an EMBL/GenBank/DDBJ whole genome shotgun (WGS) entry which is preliminary data.</text>
</comment>
<dbReference type="EMBL" id="MFDO01000001">
    <property type="protein sequence ID" value="OGE65894.1"/>
    <property type="molecule type" value="Genomic_DNA"/>
</dbReference>
<accession>A0A1F5MKJ1</accession>
<evidence type="ECO:0000313" key="2">
    <source>
        <dbReference type="Proteomes" id="UP000178017"/>
    </source>
</evidence>
<reference evidence="1 2" key="1">
    <citation type="journal article" date="2016" name="Nat. Commun.">
        <title>Thousands of microbial genomes shed light on interconnected biogeochemical processes in an aquifer system.</title>
        <authorList>
            <person name="Anantharaman K."/>
            <person name="Brown C.T."/>
            <person name="Hug L.A."/>
            <person name="Sharon I."/>
            <person name="Castelle C.J."/>
            <person name="Probst A.J."/>
            <person name="Thomas B.C."/>
            <person name="Singh A."/>
            <person name="Wilkins M.J."/>
            <person name="Karaoz U."/>
            <person name="Brodie E.L."/>
            <person name="Williams K.H."/>
            <person name="Hubbard S.S."/>
            <person name="Banfield J.F."/>
        </authorList>
    </citation>
    <scope>NUCLEOTIDE SEQUENCE [LARGE SCALE GENOMIC DNA]</scope>
</reference>
<protein>
    <submittedName>
        <fullName evidence="1">Uncharacterized protein</fullName>
    </submittedName>
</protein>
<name>A0A1F5MKJ1_9BACT</name>
<dbReference type="AlphaFoldDB" id="A0A1F5MKJ1"/>
<evidence type="ECO:0000313" key="1">
    <source>
        <dbReference type="EMBL" id="OGE65894.1"/>
    </source>
</evidence>
<sequence>MMIEAQFCGEPLFVRQTPQERQAKLLSFADNQEPRLETVPVQVLLDEIADYHYHRPVPLPFVIYHGWYMRPFWRDHKQTPPPLYNDPKWNAQAKKARKAAGIIDDFIRHR</sequence>
<dbReference type="Proteomes" id="UP000178017">
    <property type="component" value="Unassembled WGS sequence"/>
</dbReference>